<feature type="region of interest" description="Disordered" evidence="6">
    <location>
        <begin position="161"/>
        <end position="209"/>
    </location>
</feature>
<reference evidence="8 9" key="1">
    <citation type="submission" date="2011-10" db="EMBL/GenBank/DDBJ databases">
        <title>Genome sequence of Gluconobacter morbifer G707, isolated from Drosophila gut.</title>
        <authorList>
            <person name="Lee W.-J."/>
            <person name="Kim E.-K."/>
        </authorList>
    </citation>
    <scope>NUCLEOTIDE SEQUENCE [LARGE SCALE GENOMIC DNA]</scope>
    <source>
        <strain evidence="8 9">G707</strain>
    </source>
</reference>
<evidence type="ECO:0000256" key="6">
    <source>
        <dbReference type="SAM" id="MobiDB-lite"/>
    </source>
</evidence>
<dbReference type="EMBL" id="AGQV01000002">
    <property type="protein sequence ID" value="EHH68692.1"/>
    <property type="molecule type" value="Genomic_DNA"/>
</dbReference>
<dbReference type="InterPro" id="IPR012899">
    <property type="entry name" value="LTXXQ"/>
</dbReference>
<keyword evidence="9" id="KW-1185">Reference proteome</keyword>
<sequence length="209" mass="22579">MMVALSCAIAICNFGSKTGQFMTRFRRIALFPALASLGIALASPLAIAQVAPQGGPPEAPHGGPHGGPMHMMIPPVPPGVTLTDEQKAQVQAIFDKAREDGHEIHQQMKALHEQIRTELATEGNLNRAALRKLSRQEERLQAKEADSRLETMEKIHDLLTPEQRRQGNETMEKLKSLHEQIRALVGNPPPPPYGGPDGGPGPNAPADAH</sequence>
<feature type="signal peptide" evidence="7">
    <location>
        <begin position="1"/>
        <end position="48"/>
    </location>
</feature>
<dbReference type="STRING" id="1088869.GMO_14620"/>
<comment type="subcellular location">
    <subcellularLocation>
        <location evidence="1">Periplasm</location>
    </subcellularLocation>
</comment>
<dbReference type="Gene3D" id="1.20.120.1490">
    <property type="match status" value="1"/>
</dbReference>
<protein>
    <recommendedName>
        <fullName evidence="10">Periplasmic protein</fullName>
    </recommendedName>
</protein>
<evidence type="ECO:0000256" key="5">
    <source>
        <dbReference type="SAM" id="Coils"/>
    </source>
</evidence>
<gene>
    <name evidence="8" type="ORF">GMO_14620</name>
</gene>
<proteinExistence type="inferred from homology"/>
<dbReference type="eggNOG" id="COG3678">
    <property type="taxonomic scope" value="Bacteria"/>
</dbReference>
<evidence type="ECO:0000256" key="3">
    <source>
        <dbReference type="ARBA" id="ARBA00022729"/>
    </source>
</evidence>
<feature type="coiled-coil region" evidence="5">
    <location>
        <begin position="126"/>
        <end position="155"/>
    </location>
</feature>
<comment type="similarity">
    <text evidence="2">Belongs to the CpxP/Spy family.</text>
</comment>
<evidence type="ECO:0000256" key="1">
    <source>
        <dbReference type="ARBA" id="ARBA00004418"/>
    </source>
</evidence>
<evidence type="ECO:0000256" key="4">
    <source>
        <dbReference type="ARBA" id="ARBA00022764"/>
    </source>
</evidence>
<organism evidence="8 9">
    <name type="scientific">Gluconobacter morbifer G707</name>
    <dbReference type="NCBI Taxonomy" id="1088869"/>
    <lineage>
        <taxon>Bacteria</taxon>
        <taxon>Pseudomonadati</taxon>
        <taxon>Pseudomonadota</taxon>
        <taxon>Alphaproteobacteria</taxon>
        <taxon>Acetobacterales</taxon>
        <taxon>Acetobacteraceae</taxon>
        <taxon>Gluconobacter</taxon>
    </lineage>
</organism>
<evidence type="ECO:0008006" key="10">
    <source>
        <dbReference type="Google" id="ProtNLM"/>
    </source>
</evidence>
<evidence type="ECO:0000256" key="7">
    <source>
        <dbReference type="SAM" id="SignalP"/>
    </source>
</evidence>
<dbReference type="PANTHER" id="PTHR38102">
    <property type="entry name" value="PERIPLASMIC CHAPERONE SPY"/>
    <property type="match status" value="1"/>
</dbReference>
<evidence type="ECO:0000313" key="9">
    <source>
        <dbReference type="Proteomes" id="UP000004949"/>
    </source>
</evidence>
<feature type="chain" id="PRO_5003489590" description="Periplasmic protein" evidence="7">
    <location>
        <begin position="49"/>
        <end position="209"/>
    </location>
</feature>
<evidence type="ECO:0000313" key="8">
    <source>
        <dbReference type="EMBL" id="EHH68692.1"/>
    </source>
</evidence>
<keyword evidence="4" id="KW-0574">Periplasm</keyword>
<dbReference type="PANTHER" id="PTHR38102:SF1">
    <property type="entry name" value="PERIPLASMIC CHAPERONE SPY"/>
    <property type="match status" value="1"/>
</dbReference>
<dbReference type="AlphaFoldDB" id="G6XIQ2"/>
<dbReference type="GO" id="GO:0051082">
    <property type="term" value="F:unfolded protein binding"/>
    <property type="evidence" value="ECO:0007669"/>
    <property type="project" value="TreeGrafter"/>
</dbReference>
<dbReference type="InterPro" id="IPR052211">
    <property type="entry name" value="Cpx_auxiliary_protein"/>
</dbReference>
<dbReference type="Proteomes" id="UP000004949">
    <property type="component" value="Unassembled WGS sequence"/>
</dbReference>
<keyword evidence="5" id="KW-0175">Coiled coil</keyword>
<dbReference type="Pfam" id="PF07813">
    <property type="entry name" value="LTXXQ"/>
    <property type="match status" value="1"/>
</dbReference>
<dbReference type="CDD" id="cd09916">
    <property type="entry name" value="CpxP_like"/>
    <property type="match status" value="1"/>
</dbReference>
<dbReference type="PATRIC" id="fig|1088869.3.peg.1462"/>
<accession>G6XIQ2</accession>
<keyword evidence="3 7" id="KW-0732">Signal</keyword>
<evidence type="ECO:0000256" key="2">
    <source>
        <dbReference type="ARBA" id="ARBA00008441"/>
    </source>
</evidence>
<feature type="compositionally biased region" description="Basic and acidic residues" evidence="6">
    <location>
        <begin position="161"/>
        <end position="181"/>
    </location>
</feature>
<name>G6XIQ2_9PROT</name>
<comment type="caution">
    <text evidence="8">The sequence shown here is derived from an EMBL/GenBank/DDBJ whole genome shotgun (WGS) entry which is preliminary data.</text>
</comment>
<dbReference type="GO" id="GO:0030288">
    <property type="term" value="C:outer membrane-bounded periplasmic space"/>
    <property type="evidence" value="ECO:0007669"/>
    <property type="project" value="TreeGrafter"/>
</dbReference>